<reference evidence="3 4" key="1">
    <citation type="journal article" date="2014" name="Int. J. Syst. Evol. Microbiol.">
        <title>Solimonas terrae sp. nov., isolated from soil.</title>
        <authorList>
            <person name="Kim S.J."/>
            <person name="Moon J.Y."/>
            <person name="Weon H.Y."/>
            <person name="Ahn J.H."/>
            <person name="Chen W.M."/>
            <person name="Kwon S.W."/>
        </authorList>
    </citation>
    <scope>NUCLEOTIDE SEQUENCE [LARGE SCALE GENOMIC DNA]</scope>
    <source>
        <strain evidence="3 4">KIS83-12</strain>
    </source>
</reference>
<feature type="domain" description="MobA-like NTP transferase" evidence="2">
    <location>
        <begin position="3"/>
        <end position="140"/>
    </location>
</feature>
<protein>
    <submittedName>
        <fullName evidence="3">NTP transferase domain-containing protein</fullName>
    </submittedName>
</protein>
<accession>A0A6M2BLQ0</accession>
<dbReference type="SUPFAM" id="SSF53448">
    <property type="entry name" value="Nucleotide-diphospho-sugar transferases"/>
    <property type="match status" value="1"/>
</dbReference>
<gene>
    <name evidence="3" type="ORF">G7Y85_02590</name>
</gene>
<dbReference type="InterPro" id="IPR025877">
    <property type="entry name" value="MobA-like_NTP_Trfase"/>
</dbReference>
<dbReference type="Proteomes" id="UP000472676">
    <property type="component" value="Unassembled WGS sequence"/>
</dbReference>
<comment type="caution">
    <text evidence="3">The sequence shown here is derived from an EMBL/GenBank/DDBJ whole genome shotgun (WGS) entry which is preliminary data.</text>
</comment>
<dbReference type="Gene3D" id="3.90.550.10">
    <property type="entry name" value="Spore Coat Polysaccharide Biosynthesis Protein SpsA, Chain A"/>
    <property type="match status" value="1"/>
</dbReference>
<evidence type="ECO:0000256" key="1">
    <source>
        <dbReference type="ARBA" id="ARBA00022842"/>
    </source>
</evidence>
<evidence type="ECO:0000313" key="3">
    <source>
        <dbReference type="EMBL" id="NGY03642.1"/>
    </source>
</evidence>
<keyword evidence="1" id="KW-0460">Magnesium</keyword>
<keyword evidence="4" id="KW-1185">Reference proteome</keyword>
<keyword evidence="3" id="KW-0808">Transferase</keyword>
<dbReference type="Pfam" id="PF12804">
    <property type="entry name" value="NTP_transf_3"/>
    <property type="match status" value="1"/>
</dbReference>
<evidence type="ECO:0000313" key="4">
    <source>
        <dbReference type="Proteomes" id="UP000472676"/>
    </source>
</evidence>
<dbReference type="InterPro" id="IPR029044">
    <property type="entry name" value="Nucleotide-diphossugar_trans"/>
</dbReference>
<dbReference type="EMBL" id="JAAMOW010000001">
    <property type="protein sequence ID" value="NGY03642.1"/>
    <property type="molecule type" value="Genomic_DNA"/>
</dbReference>
<name>A0A6M2BLQ0_9GAMM</name>
<dbReference type="AlphaFoldDB" id="A0A6M2BLQ0"/>
<dbReference type="GO" id="GO:0016779">
    <property type="term" value="F:nucleotidyltransferase activity"/>
    <property type="evidence" value="ECO:0007669"/>
    <property type="project" value="UniProtKB-ARBA"/>
</dbReference>
<proteinExistence type="predicted"/>
<sequence>MTALVLAGSRGPHEALAVYAGVSHKALIEIGGRTMVERVVEALAGLPEIARIVVMIEEPALLDGLAGLRRLGTRVRTLRAAGSPSLSVNAALEQLGTPLLVTTADHALLETAWVRHFLEHCPADRDVCVALARRQEVVAAVPDTQRTWLRFADGQFSGCNLFYLATPAAGRVVRFWRQLENDRKQPLKMLRRVGYGSALRYVLGRLSLVSALDRIGERCDARAAMVELPFGRAAVDVDKPSDLDLVRRLVEPGA</sequence>
<evidence type="ECO:0000259" key="2">
    <source>
        <dbReference type="Pfam" id="PF12804"/>
    </source>
</evidence>
<organism evidence="3 4">
    <name type="scientific">Solimonas terrae</name>
    <dbReference type="NCBI Taxonomy" id="1396819"/>
    <lineage>
        <taxon>Bacteria</taxon>
        <taxon>Pseudomonadati</taxon>
        <taxon>Pseudomonadota</taxon>
        <taxon>Gammaproteobacteria</taxon>
        <taxon>Nevskiales</taxon>
        <taxon>Nevskiaceae</taxon>
        <taxon>Solimonas</taxon>
    </lineage>
</organism>